<keyword evidence="1" id="KW-1133">Transmembrane helix</keyword>
<keyword evidence="1" id="KW-0812">Transmembrane</keyword>
<feature type="transmembrane region" description="Helical" evidence="1">
    <location>
        <begin position="12"/>
        <end position="34"/>
    </location>
</feature>
<name>D0L8W9_GORB4</name>
<dbReference type="AlphaFoldDB" id="D0L8W9"/>
<dbReference type="Proteomes" id="UP000001219">
    <property type="component" value="Chromosome"/>
</dbReference>
<reference evidence="2 3" key="2">
    <citation type="journal article" date="2010" name="Stand. Genomic Sci.">
        <title>Complete genome sequence of Gordonia bronchialis type strain (3410).</title>
        <authorList>
            <person name="Ivanova N."/>
            <person name="Sikorski J."/>
            <person name="Jando M."/>
            <person name="Lapidus A."/>
            <person name="Nolan M."/>
            <person name="Lucas S."/>
            <person name="Del Rio T.G."/>
            <person name="Tice H."/>
            <person name="Copeland A."/>
            <person name="Cheng J.F."/>
            <person name="Chen F."/>
            <person name="Bruce D."/>
            <person name="Goodwin L."/>
            <person name="Pitluck S."/>
            <person name="Mavromatis K."/>
            <person name="Ovchinnikova G."/>
            <person name="Pati A."/>
            <person name="Chen A."/>
            <person name="Palaniappan K."/>
            <person name="Land M."/>
            <person name="Hauser L."/>
            <person name="Chang Y.J."/>
            <person name="Jeffries C.D."/>
            <person name="Chain P."/>
            <person name="Saunders E."/>
            <person name="Han C."/>
            <person name="Detter J.C."/>
            <person name="Brettin T."/>
            <person name="Rohde M."/>
            <person name="Goker M."/>
            <person name="Bristow J."/>
            <person name="Eisen J.A."/>
            <person name="Markowitz V."/>
            <person name="Hugenholtz P."/>
            <person name="Klenk H.P."/>
            <person name="Kyrpides N.C."/>
        </authorList>
    </citation>
    <scope>NUCLEOTIDE SEQUENCE [LARGE SCALE GENOMIC DNA]</scope>
    <source>
        <strain evidence="3">ATCC 25592 / DSM 43247 / BCRC 13721 / JCM 3198 / KCTC 3076 / NBRC 16047 / NCTC 10667</strain>
    </source>
</reference>
<reference evidence="3" key="1">
    <citation type="submission" date="2009-10" db="EMBL/GenBank/DDBJ databases">
        <title>The complete chromosome of Gordonia bronchialis DSM 43247.</title>
        <authorList>
            <consortium name="US DOE Joint Genome Institute (JGI-PGF)"/>
            <person name="Lucas S."/>
            <person name="Copeland A."/>
            <person name="Lapidus A."/>
            <person name="Glavina del Rio T."/>
            <person name="Dalin E."/>
            <person name="Tice H."/>
            <person name="Bruce D."/>
            <person name="Goodwin L."/>
            <person name="Pitluck S."/>
            <person name="Kyrpides N."/>
            <person name="Mavromatis K."/>
            <person name="Ivanova N."/>
            <person name="Ovchinnikova G."/>
            <person name="Saunders E."/>
            <person name="Brettin T."/>
            <person name="Detter J.C."/>
            <person name="Han C."/>
            <person name="Larimer F."/>
            <person name="Land M."/>
            <person name="Hauser L."/>
            <person name="Markowitz V."/>
            <person name="Cheng J.-F."/>
            <person name="Hugenholtz P."/>
            <person name="Woyke T."/>
            <person name="Wu D."/>
            <person name="Jando M."/>
            <person name="Schneider S."/>
            <person name="Goeker M."/>
            <person name="Klenk H.-P."/>
            <person name="Eisen J.A."/>
        </authorList>
    </citation>
    <scope>NUCLEOTIDE SEQUENCE [LARGE SCALE GENOMIC DNA]</scope>
    <source>
        <strain evidence="3">ATCC 25592 / DSM 43247 / BCRC 13721 / JCM 3198 / KCTC 3076 / NBRC 16047 / NCTC 10667</strain>
    </source>
</reference>
<sequence length="329" mass="34951">MVADWLHRRPFLAGLGVGAVIVLVVALVITAVLLRRDPGPTNGVADSPEEAVQTYLNALATADGAALVRVTTPAPSDRLLGEAVLRQQRALSAITDIAVMRAEAVGASDQIREVRATYRVGDRAADVRYRSVRSGKGWLVSNGVLQIDLDPGRVPGPTLFDVEIGSPRTLYVYPGPQVWGSANPFLSAKVVDPQPFPLGPQSPVRIRLDAELDDAGVRAVGSAVRNHLERCAGSREADAATDRPGCSQTLYRSARPGTVRWRAPDDASGLYSTLSRASVTTVDVAGPVSWQADYTPTYVSDGTTRSVAVDQYLVGSVDLTVTPPAFLAE</sequence>
<dbReference type="KEGG" id="gbr:Gbro_2742"/>
<keyword evidence="1" id="KW-0472">Membrane</keyword>
<gene>
    <name evidence="2" type="ordered locus">Gbro_2742</name>
</gene>
<evidence type="ECO:0000313" key="3">
    <source>
        <dbReference type="Proteomes" id="UP000001219"/>
    </source>
</evidence>
<keyword evidence="3" id="KW-1185">Reference proteome</keyword>
<dbReference type="STRING" id="526226.Gbro_2742"/>
<accession>D0L8W9</accession>
<evidence type="ECO:0000313" key="2">
    <source>
        <dbReference type="EMBL" id="ACY21960.1"/>
    </source>
</evidence>
<dbReference type="eggNOG" id="ENOG50335YP">
    <property type="taxonomic scope" value="Bacteria"/>
</dbReference>
<dbReference type="HOGENOM" id="CLU_849319_0_0_11"/>
<protein>
    <submittedName>
        <fullName evidence="2">Uncharacterized protein</fullName>
    </submittedName>
</protein>
<proteinExistence type="predicted"/>
<dbReference type="EMBL" id="CP001802">
    <property type="protein sequence ID" value="ACY21960.1"/>
    <property type="molecule type" value="Genomic_DNA"/>
</dbReference>
<evidence type="ECO:0000256" key="1">
    <source>
        <dbReference type="SAM" id="Phobius"/>
    </source>
</evidence>
<organism evidence="2 3">
    <name type="scientific">Gordonia bronchialis (strain ATCC 25592 / DSM 43247 / BCRC 13721 / JCM 3198 / KCTC 3076 / NBRC 16047 / NCTC 10667)</name>
    <name type="common">Rhodococcus bronchialis</name>
    <dbReference type="NCBI Taxonomy" id="526226"/>
    <lineage>
        <taxon>Bacteria</taxon>
        <taxon>Bacillati</taxon>
        <taxon>Actinomycetota</taxon>
        <taxon>Actinomycetes</taxon>
        <taxon>Mycobacteriales</taxon>
        <taxon>Gordoniaceae</taxon>
        <taxon>Gordonia</taxon>
    </lineage>
</organism>
<dbReference type="RefSeq" id="WP_012834482.1">
    <property type="nucleotide sequence ID" value="NC_013441.1"/>
</dbReference>